<keyword evidence="2" id="KW-1185">Reference proteome</keyword>
<accession>A0AAV7BWV0</accession>
<proteinExistence type="predicted"/>
<comment type="caution">
    <text evidence="1">The sequence shown here is derived from an EMBL/GenBank/DDBJ whole genome shotgun (WGS) entry which is preliminary data.</text>
</comment>
<dbReference type="EMBL" id="WNYA01000004">
    <property type="protein sequence ID" value="KAG8577195.1"/>
    <property type="molecule type" value="Genomic_DNA"/>
</dbReference>
<dbReference type="Proteomes" id="UP000824782">
    <property type="component" value="Unassembled WGS sequence"/>
</dbReference>
<evidence type="ECO:0000313" key="2">
    <source>
        <dbReference type="Proteomes" id="UP000824782"/>
    </source>
</evidence>
<reference evidence="1" key="1">
    <citation type="thesis" date="2020" institute="ProQuest LLC" country="789 East Eisenhower Parkway, Ann Arbor, MI, USA">
        <title>Comparative Genomics and Chromosome Evolution.</title>
        <authorList>
            <person name="Mudd A.B."/>
        </authorList>
    </citation>
    <scope>NUCLEOTIDE SEQUENCE</scope>
    <source>
        <strain evidence="1">237g6f4</strain>
        <tissue evidence="1">Blood</tissue>
    </source>
</reference>
<dbReference type="AlphaFoldDB" id="A0AAV7BWV0"/>
<name>A0AAV7BWV0_ENGPU</name>
<protein>
    <submittedName>
        <fullName evidence="1">Uncharacterized protein</fullName>
    </submittedName>
</protein>
<organism evidence="1 2">
    <name type="scientific">Engystomops pustulosus</name>
    <name type="common">Tungara frog</name>
    <name type="synonym">Physalaemus pustulosus</name>
    <dbReference type="NCBI Taxonomy" id="76066"/>
    <lineage>
        <taxon>Eukaryota</taxon>
        <taxon>Metazoa</taxon>
        <taxon>Chordata</taxon>
        <taxon>Craniata</taxon>
        <taxon>Vertebrata</taxon>
        <taxon>Euteleostomi</taxon>
        <taxon>Amphibia</taxon>
        <taxon>Batrachia</taxon>
        <taxon>Anura</taxon>
        <taxon>Neobatrachia</taxon>
        <taxon>Hyloidea</taxon>
        <taxon>Leptodactylidae</taxon>
        <taxon>Leiuperinae</taxon>
        <taxon>Engystomops</taxon>
    </lineage>
</organism>
<evidence type="ECO:0000313" key="1">
    <source>
        <dbReference type="EMBL" id="KAG8577195.1"/>
    </source>
</evidence>
<gene>
    <name evidence="1" type="ORF">GDO81_010097</name>
</gene>
<sequence length="91" mass="10586">MLSLNVFSKSFVVCYSRKAHDTCYKFFVFCATTDPTTQDTTALENLHYASFVQVSWAKQHTKIEGVKLKMKKSLCFFFFFFKDPAIIEYAV</sequence>